<reference evidence="3" key="1">
    <citation type="journal article" date="2020" name="Stud. Mycol.">
        <title>101 Dothideomycetes genomes: a test case for predicting lifestyles and emergence of pathogens.</title>
        <authorList>
            <person name="Haridas S."/>
            <person name="Albert R."/>
            <person name="Binder M."/>
            <person name="Bloem J."/>
            <person name="Labutti K."/>
            <person name="Salamov A."/>
            <person name="Andreopoulos B."/>
            <person name="Baker S."/>
            <person name="Barry K."/>
            <person name="Bills G."/>
            <person name="Bluhm B."/>
            <person name="Cannon C."/>
            <person name="Castanera R."/>
            <person name="Culley D."/>
            <person name="Daum C."/>
            <person name="Ezra D."/>
            <person name="Gonzalez J."/>
            <person name="Henrissat B."/>
            <person name="Kuo A."/>
            <person name="Liang C."/>
            <person name="Lipzen A."/>
            <person name="Lutzoni F."/>
            <person name="Magnuson J."/>
            <person name="Mondo S."/>
            <person name="Nolan M."/>
            <person name="Ohm R."/>
            <person name="Pangilinan J."/>
            <person name="Park H.-J."/>
            <person name="Ramirez L."/>
            <person name="Alfaro M."/>
            <person name="Sun H."/>
            <person name="Tritt A."/>
            <person name="Yoshinaga Y."/>
            <person name="Zwiers L.-H."/>
            <person name="Turgeon B."/>
            <person name="Goodwin S."/>
            <person name="Spatafora J."/>
            <person name="Crous P."/>
            <person name="Grigoriev I."/>
        </authorList>
    </citation>
    <scope>NUCLEOTIDE SEQUENCE</scope>
    <source>
        <strain evidence="3">CBS 110217</strain>
    </source>
</reference>
<feature type="domain" description="Probable double zinc ribbon" evidence="2">
    <location>
        <begin position="72"/>
        <end position="187"/>
    </location>
</feature>
<dbReference type="AlphaFoldDB" id="A0A9P4HGW5"/>
<evidence type="ECO:0000313" key="3">
    <source>
        <dbReference type="EMBL" id="KAF2034780.1"/>
    </source>
</evidence>
<feature type="compositionally biased region" description="Basic and acidic residues" evidence="1">
    <location>
        <begin position="31"/>
        <end position="46"/>
    </location>
</feature>
<evidence type="ECO:0000256" key="1">
    <source>
        <dbReference type="SAM" id="MobiDB-lite"/>
    </source>
</evidence>
<dbReference type="InterPro" id="IPR058253">
    <property type="entry name" value="Zn_ribbon_double"/>
</dbReference>
<dbReference type="EMBL" id="ML978160">
    <property type="protein sequence ID" value="KAF2034780.1"/>
    <property type="molecule type" value="Genomic_DNA"/>
</dbReference>
<comment type="caution">
    <text evidence="3">The sequence shown here is derived from an EMBL/GenBank/DDBJ whole genome shotgun (WGS) entry which is preliminary data.</text>
</comment>
<evidence type="ECO:0000259" key="2">
    <source>
        <dbReference type="Pfam" id="PF26652"/>
    </source>
</evidence>
<feature type="region of interest" description="Disordered" evidence="1">
    <location>
        <begin position="22"/>
        <end position="46"/>
    </location>
</feature>
<proteinExistence type="predicted"/>
<dbReference type="OrthoDB" id="3793432at2759"/>
<organism evidence="3 4">
    <name type="scientific">Setomelanomma holmii</name>
    <dbReference type="NCBI Taxonomy" id="210430"/>
    <lineage>
        <taxon>Eukaryota</taxon>
        <taxon>Fungi</taxon>
        <taxon>Dikarya</taxon>
        <taxon>Ascomycota</taxon>
        <taxon>Pezizomycotina</taxon>
        <taxon>Dothideomycetes</taxon>
        <taxon>Pleosporomycetidae</taxon>
        <taxon>Pleosporales</taxon>
        <taxon>Pleosporineae</taxon>
        <taxon>Phaeosphaeriaceae</taxon>
        <taxon>Setomelanomma</taxon>
    </lineage>
</organism>
<keyword evidence="4" id="KW-1185">Reference proteome</keyword>
<dbReference type="Pfam" id="PF26652">
    <property type="entry name" value="Zn_ribbon_double"/>
    <property type="match status" value="1"/>
</dbReference>
<feature type="region of interest" description="Disordered" evidence="1">
    <location>
        <begin position="229"/>
        <end position="272"/>
    </location>
</feature>
<name>A0A9P4HGW5_9PLEO</name>
<sequence length="272" mass="31589">MPYGWKIRSVFALTGQQTTYAAQKRPKINPHRPEQDFASGRRAEAPPEHDFWATHDEPNFMHSMYSLDVANGVWICCCRAENDLVHWHGPNPFKKRRCRECDHIFCKKKCASSEVLNPLNEEMSRDDCRLVNHQSPYAGRMCPECGQTHRATGKLRSCSCGAWPNEDWVTFLMGSPDKYRFNPSAAALKLRHERKMQAVERLTRHQQVELSPVEPPPCQLRRHNAVRRAVTRQPQPPQEVRMEPSRDHRQPQRLCDLSIDEFLEPARKPSKT</sequence>
<accession>A0A9P4HGW5</accession>
<gene>
    <name evidence="3" type="ORF">EK21DRAFT_85336</name>
</gene>
<evidence type="ECO:0000313" key="4">
    <source>
        <dbReference type="Proteomes" id="UP000799777"/>
    </source>
</evidence>
<protein>
    <recommendedName>
        <fullName evidence="2">Probable double zinc ribbon domain-containing protein</fullName>
    </recommendedName>
</protein>
<dbReference type="Proteomes" id="UP000799777">
    <property type="component" value="Unassembled WGS sequence"/>
</dbReference>
<feature type="compositionally biased region" description="Basic and acidic residues" evidence="1">
    <location>
        <begin position="240"/>
        <end position="250"/>
    </location>
</feature>